<dbReference type="EMBL" id="CAJMWZ010000010">
    <property type="protein sequence ID" value="CAE6409150.1"/>
    <property type="molecule type" value="Genomic_DNA"/>
</dbReference>
<feature type="region of interest" description="Disordered" evidence="1">
    <location>
        <begin position="332"/>
        <end position="410"/>
    </location>
</feature>
<dbReference type="Proteomes" id="UP000663850">
    <property type="component" value="Unassembled WGS sequence"/>
</dbReference>
<sequence length="587" mass="66529">MARKHPTVPGNSSSQMRAQLFDGESGKEDVNQNKQNKNSALSKIQSSTRDMSRIFVKEVNGLEEPIEFCIIGDHVEWDDLSKRIIRCGGKLVDERPKVGYSLVDPRTKEGVLEISVHSTQKRRAVSFRFVDESIKRGRIIPILELGLFIKADRPVKFHIHKSLPRDEIDCLKDDILLRGGNPDAELSKAQVMILSRDFRDTSILRRRWPQILLFGTSDWLKSCITTLQFSLTEAGDCLGVLRKSRPIPTSGAGRKPRSPRTEFTEQDDICLVAWMAYQFGEKQIGRLGNLAYKRLVQDEDQLWWTKRHTWQSWRERYKTRSAHFDPLIFQTINEREQSKTPKQLGRQQRVPKFPESEEDNRDEQEDEAKEPESSTARARSRRGKRKAHDTSDTMVETSKQIATGAKRIKSGTQIEDIPAIRTLASGDDQQWEDYQFSNENGILDKAVFSRGAQEAIARYKVELAQVAANDMPLEDGEDYTTDDPDVDVVGVTQVETLPSPNVDGPYSEVDDCGTESTGDSDQDDEVGEAGEAGRDTIKERLSTLANAFGAMYARAKAYYSCAVEKGLDQDAAYEFTENQLQYTSRQD</sequence>
<proteinExistence type="predicted"/>
<dbReference type="Pfam" id="PF08914">
    <property type="entry name" value="Myb_Rap1"/>
    <property type="match status" value="1"/>
</dbReference>
<feature type="region of interest" description="Disordered" evidence="1">
    <location>
        <begin position="1"/>
        <end position="45"/>
    </location>
</feature>
<dbReference type="InterPro" id="IPR009057">
    <property type="entry name" value="Homeodomain-like_sf"/>
</dbReference>
<feature type="compositionally biased region" description="Acidic residues" evidence="1">
    <location>
        <begin position="508"/>
        <end position="528"/>
    </location>
</feature>
<evidence type="ECO:0000313" key="4">
    <source>
        <dbReference type="Proteomes" id="UP000663850"/>
    </source>
</evidence>
<evidence type="ECO:0000259" key="2">
    <source>
        <dbReference type="Pfam" id="PF08914"/>
    </source>
</evidence>
<comment type="caution">
    <text evidence="3">The sequence shown here is derived from an EMBL/GenBank/DDBJ whole genome shotgun (WGS) entry which is preliminary data.</text>
</comment>
<evidence type="ECO:0000313" key="3">
    <source>
        <dbReference type="EMBL" id="CAE6409150.1"/>
    </source>
</evidence>
<feature type="domain" description="TERF2-interacting telomeric protein 1 Myb" evidence="2">
    <location>
        <begin position="263"/>
        <end position="320"/>
    </location>
</feature>
<dbReference type="Gene3D" id="1.10.10.60">
    <property type="entry name" value="Homeodomain-like"/>
    <property type="match status" value="1"/>
</dbReference>
<feature type="compositionally biased region" description="Polar residues" evidence="1">
    <location>
        <begin position="392"/>
        <end position="401"/>
    </location>
</feature>
<feature type="compositionally biased region" description="Basic residues" evidence="1">
    <location>
        <begin position="378"/>
        <end position="387"/>
    </location>
</feature>
<organism evidence="3 4">
    <name type="scientific">Rhizoctonia solani</name>
    <dbReference type="NCBI Taxonomy" id="456999"/>
    <lineage>
        <taxon>Eukaryota</taxon>
        <taxon>Fungi</taxon>
        <taxon>Dikarya</taxon>
        <taxon>Basidiomycota</taxon>
        <taxon>Agaricomycotina</taxon>
        <taxon>Agaricomycetes</taxon>
        <taxon>Cantharellales</taxon>
        <taxon>Ceratobasidiaceae</taxon>
        <taxon>Rhizoctonia</taxon>
    </lineage>
</organism>
<protein>
    <recommendedName>
        <fullName evidence="2">TERF2-interacting telomeric protein 1 Myb domain-containing protein</fullName>
    </recommendedName>
</protein>
<dbReference type="InterPro" id="IPR015010">
    <property type="entry name" value="TERF2IP_Myb"/>
</dbReference>
<reference evidence="3" key="1">
    <citation type="submission" date="2021-01" db="EMBL/GenBank/DDBJ databases">
        <authorList>
            <person name="Kaushik A."/>
        </authorList>
    </citation>
    <scope>NUCLEOTIDE SEQUENCE</scope>
    <source>
        <strain evidence="3">Type strain: AG8-Rh-89/</strain>
    </source>
</reference>
<evidence type="ECO:0000256" key="1">
    <source>
        <dbReference type="SAM" id="MobiDB-lite"/>
    </source>
</evidence>
<feature type="compositionally biased region" description="Polar residues" evidence="1">
    <location>
        <begin position="32"/>
        <end position="45"/>
    </location>
</feature>
<accession>A0A8H2WWE1</accession>
<feature type="region of interest" description="Disordered" evidence="1">
    <location>
        <begin position="495"/>
        <end position="535"/>
    </location>
</feature>
<dbReference type="SUPFAM" id="SSF46689">
    <property type="entry name" value="Homeodomain-like"/>
    <property type="match status" value="1"/>
</dbReference>
<dbReference type="CDD" id="cd11655">
    <property type="entry name" value="rap1_myb-like"/>
    <property type="match status" value="1"/>
</dbReference>
<feature type="compositionally biased region" description="Acidic residues" evidence="1">
    <location>
        <begin position="356"/>
        <end position="369"/>
    </location>
</feature>
<gene>
    <name evidence="3" type="ORF">RDB_LOCUS144</name>
</gene>
<dbReference type="AlphaFoldDB" id="A0A8H2WWE1"/>
<name>A0A8H2WWE1_9AGAM</name>